<sequence length="117" mass="13640">MKIMRSSSSAPFYEASRCSCRVRFNNHFFILFSFFVFFFLSSILSFLLRVSNTNRRTMMGSMEDLTAWANTVINLINAKYGVRSTSISLWLRITLNKNRQTEGQADRQTDRQTSRLS</sequence>
<gene>
    <name evidence="1" type="ORF">BO66DRAFT_123443</name>
</gene>
<reference evidence="1" key="1">
    <citation type="submission" date="2018-02" db="EMBL/GenBank/DDBJ databases">
        <title>The genomes of Aspergillus section Nigri reveals drivers in fungal speciation.</title>
        <authorList>
            <consortium name="DOE Joint Genome Institute"/>
            <person name="Vesth T.C."/>
            <person name="Nybo J."/>
            <person name="Theobald S."/>
            <person name="Brandl J."/>
            <person name="Frisvad J.C."/>
            <person name="Nielsen K.F."/>
            <person name="Lyhne E.K."/>
            <person name="Kogle M.E."/>
            <person name="Kuo A."/>
            <person name="Riley R."/>
            <person name="Clum A."/>
            <person name="Nolan M."/>
            <person name="Lipzen A."/>
            <person name="Salamov A."/>
            <person name="Henrissat B."/>
            <person name="Wiebenga A."/>
            <person name="De vries R.P."/>
            <person name="Grigoriev I.V."/>
            <person name="Mortensen U.H."/>
            <person name="Andersen M.R."/>
            <person name="Baker S.E."/>
        </authorList>
    </citation>
    <scope>NUCLEOTIDE SEQUENCE</scope>
    <source>
        <strain evidence="1">CBS 121060</strain>
    </source>
</reference>
<accession>A0ACD1H5G1</accession>
<organism evidence="1 2">
    <name type="scientific">Aspergillus aculeatinus CBS 121060</name>
    <dbReference type="NCBI Taxonomy" id="1448322"/>
    <lineage>
        <taxon>Eukaryota</taxon>
        <taxon>Fungi</taxon>
        <taxon>Dikarya</taxon>
        <taxon>Ascomycota</taxon>
        <taxon>Pezizomycotina</taxon>
        <taxon>Eurotiomycetes</taxon>
        <taxon>Eurotiomycetidae</taxon>
        <taxon>Eurotiales</taxon>
        <taxon>Aspergillaceae</taxon>
        <taxon>Aspergillus</taxon>
        <taxon>Aspergillus subgen. Circumdati</taxon>
    </lineage>
</organism>
<dbReference type="EMBL" id="KZ824965">
    <property type="protein sequence ID" value="RAH68645.1"/>
    <property type="molecule type" value="Genomic_DNA"/>
</dbReference>
<protein>
    <submittedName>
        <fullName evidence="1">Uncharacterized protein</fullName>
    </submittedName>
</protein>
<keyword evidence="2" id="KW-1185">Reference proteome</keyword>
<name>A0ACD1H5G1_9EURO</name>
<dbReference type="Proteomes" id="UP000249661">
    <property type="component" value="Unassembled WGS sequence"/>
</dbReference>
<proteinExistence type="predicted"/>
<evidence type="ECO:0000313" key="1">
    <source>
        <dbReference type="EMBL" id="RAH68645.1"/>
    </source>
</evidence>
<evidence type="ECO:0000313" key="2">
    <source>
        <dbReference type="Proteomes" id="UP000249661"/>
    </source>
</evidence>